<gene>
    <name evidence="1" type="ORF">S01H4_63842</name>
</gene>
<accession>X1DLN8</accession>
<feature type="non-terminal residue" evidence="1">
    <location>
        <position position="1"/>
    </location>
</feature>
<reference evidence="1" key="1">
    <citation type="journal article" date="2014" name="Front. Microbiol.">
        <title>High frequency of phylogenetically diverse reductive dehalogenase-homologous genes in deep subseafloor sedimentary metagenomes.</title>
        <authorList>
            <person name="Kawai M."/>
            <person name="Futagami T."/>
            <person name="Toyoda A."/>
            <person name="Takaki Y."/>
            <person name="Nishi S."/>
            <person name="Hori S."/>
            <person name="Arai W."/>
            <person name="Tsubouchi T."/>
            <person name="Morono Y."/>
            <person name="Uchiyama I."/>
            <person name="Ito T."/>
            <person name="Fujiyama A."/>
            <person name="Inagaki F."/>
            <person name="Takami H."/>
        </authorList>
    </citation>
    <scope>NUCLEOTIDE SEQUENCE</scope>
    <source>
        <strain evidence="1">Expedition CK06-06</strain>
    </source>
</reference>
<dbReference type="EMBL" id="BART01038526">
    <property type="protein sequence ID" value="GAH05914.1"/>
    <property type="molecule type" value="Genomic_DNA"/>
</dbReference>
<name>X1DLN8_9ZZZZ</name>
<evidence type="ECO:0000313" key="1">
    <source>
        <dbReference type="EMBL" id="GAH05914.1"/>
    </source>
</evidence>
<dbReference type="AlphaFoldDB" id="X1DLN8"/>
<organism evidence="1">
    <name type="scientific">marine sediment metagenome</name>
    <dbReference type="NCBI Taxonomy" id="412755"/>
    <lineage>
        <taxon>unclassified sequences</taxon>
        <taxon>metagenomes</taxon>
        <taxon>ecological metagenomes</taxon>
    </lineage>
</organism>
<comment type="caution">
    <text evidence="1">The sequence shown here is derived from an EMBL/GenBank/DDBJ whole genome shotgun (WGS) entry which is preliminary data.</text>
</comment>
<sequence>SYCKTCSYKTAHCKSCRYFRKAGYCVLDGGNYGTTFTNPEDEACPEYANRNYNRIT</sequence>
<proteinExistence type="predicted"/>
<protein>
    <submittedName>
        <fullName evidence="1">Uncharacterized protein</fullName>
    </submittedName>
</protein>